<dbReference type="Proteomes" id="UP000250321">
    <property type="component" value="Unassembled WGS sequence"/>
</dbReference>
<keyword evidence="2" id="KW-0067">ATP-binding</keyword>
<proteinExistence type="predicted"/>
<comment type="caution">
    <text evidence="2">The sequence shown here is derived from an EMBL/GenBank/DDBJ whole genome shotgun (WGS) entry which is preliminary data.</text>
</comment>
<evidence type="ECO:0000313" key="2">
    <source>
        <dbReference type="EMBL" id="PQQ00922.1"/>
    </source>
</evidence>
<keyword evidence="2" id="KW-0378">Hydrolase</keyword>
<gene>
    <name evidence="2" type="ORF">Pyn_39874</name>
</gene>
<protein>
    <submittedName>
        <fullName evidence="2">ATP-dependent DNA helicase</fullName>
    </submittedName>
</protein>
<accession>A0A314Y1W0</accession>
<keyword evidence="2" id="KW-0347">Helicase</keyword>
<sequence>MALLLPIPGPSNSRWSEEATAISPGFRLRSRPGSTLWGVFLSLHPYKNAKNRGRRRGQVRCWVPNAVYTHSHTQVVNKEEEEARRRRSGNRNLGLGGSEGTRWRQRATPYPL</sequence>
<dbReference type="GO" id="GO:0004386">
    <property type="term" value="F:helicase activity"/>
    <property type="evidence" value="ECO:0007669"/>
    <property type="project" value="UniProtKB-KW"/>
</dbReference>
<evidence type="ECO:0000256" key="1">
    <source>
        <dbReference type="SAM" id="MobiDB-lite"/>
    </source>
</evidence>
<evidence type="ECO:0000313" key="3">
    <source>
        <dbReference type="Proteomes" id="UP000250321"/>
    </source>
</evidence>
<dbReference type="EMBL" id="PJQY01001633">
    <property type="protein sequence ID" value="PQQ00922.1"/>
    <property type="molecule type" value="Genomic_DNA"/>
</dbReference>
<organism evidence="2 3">
    <name type="scientific">Prunus yedoensis var. nudiflora</name>
    <dbReference type="NCBI Taxonomy" id="2094558"/>
    <lineage>
        <taxon>Eukaryota</taxon>
        <taxon>Viridiplantae</taxon>
        <taxon>Streptophyta</taxon>
        <taxon>Embryophyta</taxon>
        <taxon>Tracheophyta</taxon>
        <taxon>Spermatophyta</taxon>
        <taxon>Magnoliopsida</taxon>
        <taxon>eudicotyledons</taxon>
        <taxon>Gunneridae</taxon>
        <taxon>Pentapetalae</taxon>
        <taxon>rosids</taxon>
        <taxon>fabids</taxon>
        <taxon>Rosales</taxon>
        <taxon>Rosaceae</taxon>
        <taxon>Amygdaloideae</taxon>
        <taxon>Amygdaleae</taxon>
        <taxon>Prunus</taxon>
    </lineage>
</organism>
<keyword evidence="3" id="KW-1185">Reference proteome</keyword>
<keyword evidence="2" id="KW-0547">Nucleotide-binding</keyword>
<dbReference type="AlphaFoldDB" id="A0A314Y1W0"/>
<name>A0A314Y1W0_PRUYE</name>
<reference evidence="2 3" key="1">
    <citation type="submission" date="2018-02" db="EMBL/GenBank/DDBJ databases">
        <title>Draft genome of wild Prunus yedoensis var. nudiflora.</title>
        <authorList>
            <person name="Baek S."/>
            <person name="Kim J.-H."/>
            <person name="Choi K."/>
            <person name="Kim G.-B."/>
            <person name="Cho A."/>
            <person name="Jang H."/>
            <person name="Shin C.-H."/>
            <person name="Yu H.-J."/>
            <person name="Mun J.-H."/>
        </authorList>
    </citation>
    <scope>NUCLEOTIDE SEQUENCE [LARGE SCALE GENOMIC DNA]</scope>
    <source>
        <strain evidence="3">cv. Jeju island</strain>
        <tissue evidence="2">Leaf</tissue>
    </source>
</reference>
<feature type="region of interest" description="Disordered" evidence="1">
    <location>
        <begin position="74"/>
        <end position="112"/>
    </location>
</feature>